<evidence type="ECO:0000259" key="2">
    <source>
        <dbReference type="Pfam" id="PF01575"/>
    </source>
</evidence>
<proteinExistence type="inferred from homology"/>
<feature type="domain" description="MaoC-like" evidence="2">
    <location>
        <begin position="15"/>
        <end position="122"/>
    </location>
</feature>
<dbReference type="InterPro" id="IPR029069">
    <property type="entry name" value="HotDog_dom_sf"/>
</dbReference>
<dbReference type="EMBL" id="QXEC01000003">
    <property type="protein sequence ID" value="RIV40308.1"/>
    <property type="molecule type" value="Genomic_DNA"/>
</dbReference>
<comment type="similarity">
    <text evidence="1">Belongs to the enoyl-CoA hydratase/isomerase family.</text>
</comment>
<dbReference type="RefSeq" id="WP_119573602.1">
    <property type="nucleotide sequence ID" value="NZ_QXEC01000003.1"/>
</dbReference>
<evidence type="ECO:0000313" key="3">
    <source>
        <dbReference type="EMBL" id="RIV40308.1"/>
    </source>
</evidence>
<dbReference type="InterPro" id="IPR002539">
    <property type="entry name" value="MaoC-like_dom"/>
</dbReference>
<dbReference type="Proteomes" id="UP000283832">
    <property type="component" value="Unassembled WGS sequence"/>
</dbReference>
<dbReference type="OrthoDB" id="9801735at2"/>
<dbReference type="Pfam" id="PF01575">
    <property type="entry name" value="MaoC_dehydratas"/>
    <property type="match status" value="1"/>
</dbReference>
<reference evidence="3 4" key="1">
    <citation type="submission" date="2018-08" db="EMBL/GenBank/DDBJ databases">
        <title>Jishengella sp. nov., isolated from a root of Azadirachta indica A. Juss. var. siamensis Valenton.</title>
        <authorList>
            <person name="Kuncharoen N."/>
            <person name="Tanasupawat S."/>
            <person name="Kudo T."/>
            <person name="Ohkuma M."/>
        </authorList>
    </citation>
    <scope>NUCLEOTIDE SEQUENCE [LARGE SCALE GENOMIC DNA]</scope>
    <source>
        <strain evidence="3 4">AZ1-13</strain>
    </source>
</reference>
<dbReference type="PANTHER" id="PTHR42993">
    <property type="entry name" value="MAOC-LIKE DEHYDRATASE DOMAIN-CONTAINING PROTEIN"/>
    <property type="match status" value="1"/>
</dbReference>
<keyword evidence="4" id="KW-1185">Reference proteome</keyword>
<protein>
    <submittedName>
        <fullName evidence="3">MaoC family dehydratase</fullName>
    </submittedName>
</protein>
<dbReference type="CDD" id="cd03450">
    <property type="entry name" value="NodN"/>
    <property type="match status" value="1"/>
</dbReference>
<dbReference type="PANTHER" id="PTHR42993:SF1">
    <property type="entry name" value="MAOC-LIKE DEHYDRATASE DOMAIN-CONTAINING PROTEIN"/>
    <property type="match status" value="1"/>
</dbReference>
<comment type="caution">
    <text evidence="3">The sequence shown here is derived from an EMBL/GenBank/DDBJ whole genome shotgun (WGS) entry which is preliminary data.</text>
</comment>
<evidence type="ECO:0000256" key="1">
    <source>
        <dbReference type="ARBA" id="ARBA00005254"/>
    </source>
</evidence>
<name>A0A418MYQ1_9ACTN</name>
<accession>A0A418MYQ1</accession>
<evidence type="ECO:0000313" key="4">
    <source>
        <dbReference type="Proteomes" id="UP000283832"/>
    </source>
</evidence>
<dbReference type="InterPro" id="IPR039375">
    <property type="entry name" value="NodN-like"/>
</dbReference>
<sequence length="151" mass="16921">MIIVGTEAEPLRDLVGQHLGFSEWMSIDQEQVDRFAEAIGDHQWIHVDPKRAADGPFGGTVVHGFLILALTSRVLEQVLVPEGVRMKVNYGCDRVRFLSPVLVGSRIRAGVRLREVRPLRNGVQLALSLTFETERRRVPVCVAQVLVHNYA</sequence>
<gene>
    <name evidence="3" type="ORF">D2L64_05560</name>
</gene>
<organism evidence="3 4">
    <name type="scientific">Micromonospora radicis</name>
    <dbReference type="NCBI Taxonomy" id="1894971"/>
    <lineage>
        <taxon>Bacteria</taxon>
        <taxon>Bacillati</taxon>
        <taxon>Actinomycetota</taxon>
        <taxon>Actinomycetes</taxon>
        <taxon>Micromonosporales</taxon>
        <taxon>Micromonosporaceae</taxon>
        <taxon>Micromonospora</taxon>
    </lineage>
</organism>
<dbReference type="SUPFAM" id="SSF54637">
    <property type="entry name" value="Thioesterase/thiol ester dehydrase-isomerase"/>
    <property type="match status" value="1"/>
</dbReference>
<dbReference type="Gene3D" id="3.10.129.10">
    <property type="entry name" value="Hotdog Thioesterase"/>
    <property type="match status" value="1"/>
</dbReference>
<dbReference type="AlphaFoldDB" id="A0A418MYQ1"/>